<dbReference type="InterPro" id="IPR036770">
    <property type="entry name" value="Ankyrin_rpt-contain_sf"/>
</dbReference>
<organism evidence="4 5">
    <name type="scientific">Colletotrichum kahawae</name>
    <name type="common">Coffee berry disease fungus</name>
    <dbReference type="NCBI Taxonomy" id="34407"/>
    <lineage>
        <taxon>Eukaryota</taxon>
        <taxon>Fungi</taxon>
        <taxon>Dikarya</taxon>
        <taxon>Ascomycota</taxon>
        <taxon>Pezizomycotina</taxon>
        <taxon>Sordariomycetes</taxon>
        <taxon>Hypocreomycetidae</taxon>
        <taxon>Glomerellales</taxon>
        <taxon>Glomerellaceae</taxon>
        <taxon>Colletotrichum</taxon>
        <taxon>Colletotrichum gloeosporioides species complex</taxon>
    </lineage>
</organism>
<dbReference type="Proteomes" id="UP001281614">
    <property type="component" value="Unassembled WGS sequence"/>
</dbReference>
<dbReference type="InterPro" id="IPR002110">
    <property type="entry name" value="Ankyrin_rpt"/>
</dbReference>
<feature type="repeat" description="ANK" evidence="3">
    <location>
        <begin position="493"/>
        <end position="525"/>
    </location>
</feature>
<dbReference type="AlphaFoldDB" id="A0AAD9Y680"/>
<accession>A0AAD9Y680</accession>
<evidence type="ECO:0000256" key="1">
    <source>
        <dbReference type="ARBA" id="ARBA00022737"/>
    </source>
</evidence>
<proteinExistence type="predicted"/>
<dbReference type="GO" id="GO:0085020">
    <property type="term" value="P:protein K6-linked ubiquitination"/>
    <property type="evidence" value="ECO:0007669"/>
    <property type="project" value="TreeGrafter"/>
</dbReference>
<protein>
    <submittedName>
        <fullName evidence="4">Ankyrin repeat protein</fullName>
    </submittedName>
</protein>
<evidence type="ECO:0000313" key="4">
    <source>
        <dbReference type="EMBL" id="KAK2739881.1"/>
    </source>
</evidence>
<dbReference type="EMBL" id="VYYT01000357">
    <property type="protein sequence ID" value="KAK2739881.1"/>
    <property type="molecule type" value="Genomic_DNA"/>
</dbReference>
<sequence>MSLQLRLAYRGKSWKVLADDIDAVLSLWAYTAHGADEEHDLGQGSESLKHVHSENDSWLRNKIYPASLRIMCPADNKMRDQICRDLSLWAPKAMQTMFNITDYRLPREDKDEIYDLPKKFQSSRIVGFNPQERPFSDVPKGEQEFWPIRNSVSELLPERSERAHWAIETQETLDLLYAKDLQYSFFCSVSQTMRFPVRGRAEIENMLTDITWRNVLRSNLRDCVLKHGELNQLIETLIDLELGSESEATLSLLLPLSFWDKAPVPFAIFDVLCERKIEARKAQDWELLFLNHDDLNSVNLRKEAQLSRAFFLHLFFFLIEHAQDAQDELWLMTVEGRWWDYQPENYQNDARGRSLTTQGRVNHYQRYEHFRKHRAALLTCLQTLSNDELFGDLQTLYTHQDRDKGFLTYLQELPSEVPRDIEHEVWQPKMRLSHRFHARKRLRWRDRQDPPDLSAKLPQRFNMTRIHLEAMKIHGNPEVCRQDVHWSDQPDVSGSTPLHHAARTESLGMVNYLIKNGADVHAKDFRGYTPLHYACGYRDDTVIIPLTEAGATLDVQGTDGVFPLHVAAGEGNIAVLAHLNRISSSIYRQIIHGLEGIEWKAKDFHGRLAVHWAVVATGALLRSFGLIWMRVTIMAGRRFIWLFFTVKMKLFANFASFQRRRVKFLWILKRGILKGAPLFAWLGLREIR</sequence>
<dbReference type="Gene3D" id="1.25.40.20">
    <property type="entry name" value="Ankyrin repeat-containing domain"/>
    <property type="match status" value="1"/>
</dbReference>
<dbReference type="GO" id="GO:0004842">
    <property type="term" value="F:ubiquitin-protein transferase activity"/>
    <property type="evidence" value="ECO:0007669"/>
    <property type="project" value="TreeGrafter"/>
</dbReference>
<gene>
    <name evidence="4" type="ORF">CKAH01_18623</name>
</gene>
<dbReference type="PROSITE" id="PS50297">
    <property type="entry name" value="ANK_REP_REGION"/>
    <property type="match status" value="2"/>
</dbReference>
<feature type="repeat" description="ANK" evidence="3">
    <location>
        <begin position="526"/>
        <end position="558"/>
    </location>
</feature>
<dbReference type="PROSITE" id="PS50088">
    <property type="entry name" value="ANK_REPEAT"/>
    <property type="match status" value="2"/>
</dbReference>
<dbReference type="PANTHER" id="PTHR24171">
    <property type="entry name" value="ANKYRIN REPEAT DOMAIN-CONTAINING PROTEIN 39-RELATED"/>
    <property type="match status" value="1"/>
</dbReference>
<evidence type="ECO:0000313" key="5">
    <source>
        <dbReference type="Proteomes" id="UP001281614"/>
    </source>
</evidence>
<evidence type="ECO:0000256" key="2">
    <source>
        <dbReference type="ARBA" id="ARBA00023043"/>
    </source>
</evidence>
<comment type="caution">
    <text evidence="4">The sequence shown here is derived from an EMBL/GenBank/DDBJ whole genome shotgun (WGS) entry which is preliminary data.</text>
</comment>
<dbReference type="PANTHER" id="PTHR24171:SF8">
    <property type="entry name" value="BRCA1-ASSOCIATED RING DOMAIN PROTEIN 1"/>
    <property type="match status" value="1"/>
</dbReference>
<dbReference type="Pfam" id="PF13857">
    <property type="entry name" value="Ank_5"/>
    <property type="match status" value="1"/>
</dbReference>
<name>A0AAD9Y680_COLKA</name>
<keyword evidence="2 3" id="KW-0040">ANK repeat</keyword>
<evidence type="ECO:0000256" key="3">
    <source>
        <dbReference type="PROSITE-ProRule" id="PRU00023"/>
    </source>
</evidence>
<dbReference type="SUPFAM" id="SSF48403">
    <property type="entry name" value="Ankyrin repeat"/>
    <property type="match status" value="1"/>
</dbReference>
<keyword evidence="5" id="KW-1185">Reference proteome</keyword>
<keyword evidence="1" id="KW-0677">Repeat</keyword>
<dbReference type="SMART" id="SM00248">
    <property type="entry name" value="ANK"/>
    <property type="match status" value="3"/>
</dbReference>
<reference evidence="4" key="1">
    <citation type="submission" date="2023-02" db="EMBL/GenBank/DDBJ databases">
        <title>Colletotrichum kahawae CIFC_Que2 genome sequencing and assembly.</title>
        <authorList>
            <person name="Baroncelli R."/>
        </authorList>
    </citation>
    <scope>NUCLEOTIDE SEQUENCE</scope>
    <source>
        <strain evidence="4">CIFC_Que2</strain>
    </source>
</reference>